<evidence type="ECO:0000259" key="8">
    <source>
        <dbReference type="Pfam" id="PF01850"/>
    </source>
</evidence>
<keyword evidence="5 6" id="KW-0460">Magnesium</keyword>
<sequence length="145" mass="15463">MLDASVVLRLLLQTGGRAADLHDLVRTDDLHAPALVDVEVASGLRRLTATGAVGADRAAEAVDDLALLGIERHPHTPLLPRIWQLRSDLTAYDATYAALAETPGRALLTADRGLATAPVPGANGDTCPRRPVGPSSRRGRRPRRR</sequence>
<dbReference type="GO" id="GO:0090729">
    <property type="term" value="F:toxin activity"/>
    <property type="evidence" value="ECO:0007669"/>
    <property type="project" value="UniProtKB-KW"/>
</dbReference>
<accession>A0A2T0TZP4</accession>
<protein>
    <recommendedName>
        <fullName evidence="6">Ribonuclease VapC</fullName>
        <shortName evidence="6">RNase VapC</shortName>
        <ecNumber evidence="6">3.1.-.-</ecNumber>
    </recommendedName>
    <alternativeName>
        <fullName evidence="6">Toxin VapC</fullName>
    </alternativeName>
</protein>
<name>A0A2T0TZP4_9ACTN</name>
<keyword evidence="6" id="KW-0800">Toxin</keyword>
<dbReference type="RefSeq" id="WP_211297130.1">
    <property type="nucleotide sequence ID" value="NZ_PVTG01000002.1"/>
</dbReference>
<comment type="cofactor">
    <cofactor evidence="6">
        <name>Mg(2+)</name>
        <dbReference type="ChEBI" id="CHEBI:18420"/>
    </cofactor>
</comment>
<comment type="function">
    <text evidence="6">Toxic component of a toxin-antitoxin (TA) system. An RNase.</text>
</comment>
<comment type="caution">
    <text evidence="9">The sequence shown here is derived from an EMBL/GenBank/DDBJ whole genome shotgun (WGS) entry which is preliminary data.</text>
</comment>
<dbReference type="CDD" id="cd09873">
    <property type="entry name" value="PIN_Pae0151-like"/>
    <property type="match status" value="1"/>
</dbReference>
<dbReference type="HAMAP" id="MF_00265">
    <property type="entry name" value="VapC_Nob1"/>
    <property type="match status" value="1"/>
</dbReference>
<feature type="binding site" evidence="6">
    <location>
        <position position="3"/>
    </location>
    <ligand>
        <name>Mg(2+)</name>
        <dbReference type="ChEBI" id="CHEBI:18420"/>
    </ligand>
</feature>
<dbReference type="InterPro" id="IPR044153">
    <property type="entry name" value="PIN_Pae0151-like"/>
</dbReference>
<evidence type="ECO:0000313" key="10">
    <source>
        <dbReference type="Proteomes" id="UP000239210"/>
    </source>
</evidence>
<dbReference type="Pfam" id="PF01850">
    <property type="entry name" value="PIN"/>
    <property type="match status" value="1"/>
</dbReference>
<dbReference type="Gene3D" id="3.40.50.1010">
    <property type="entry name" value="5'-nuclease"/>
    <property type="match status" value="1"/>
</dbReference>
<dbReference type="AlphaFoldDB" id="A0A2T0TZP4"/>
<dbReference type="GO" id="GO:0004540">
    <property type="term" value="F:RNA nuclease activity"/>
    <property type="evidence" value="ECO:0007669"/>
    <property type="project" value="InterPro"/>
</dbReference>
<evidence type="ECO:0000256" key="4">
    <source>
        <dbReference type="ARBA" id="ARBA00022801"/>
    </source>
</evidence>
<evidence type="ECO:0000313" key="9">
    <source>
        <dbReference type="EMBL" id="PRY51145.1"/>
    </source>
</evidence>
<dbReference type="PANTHER" id="PTHR35901">
    <property type="entry name" value="RIBONUCLEASE VAPC3"/>
    <property type="match status" value="1"/>
</dbReference>
<evidence type="ECO:0000256" key="3">
    <source>
        <dbReference type="ARBA" id="ARBA00022723"/>
    </source>
</evidence>
<organism evidence="9 10">
    <name type="scientific">Geodermatophilus tzadiensis</name>
    <dbReference type="NCBI Taxonomy" id="1137988"/>
    <lineage>
        <taxon>Bacteria</taxon>
        <taxon>Bacillati</taxon>
        <taxon>Actinomycetota</taxon>
        <taxon>Actinomycetes</taxon>
        <taxon>Geodermatophilales</taxon>
        <taxon>Geodermatophilaceae</taxon>
        <taxon>Geodermatophilus</taxon>
    </lineage>
</organism>
<comment type="similarity">
    <text evidence="6">Belongs to the PINc/VapC protein family.</text>
</comment>
<dbReference type="InterPro" id="IPR051619">
    <property type="entry name" value="TypeII_TA_RNase_PINc/VapC"/>
</dbReference>
<keyword evidence="4 6" id="KW-0378">Hydrolase</keyword>
<feature type="binding site" evidence="6">
    <location>
        <position position="93"/>
    </location>
    <ligand>
        <name>Mg(2+)</name>
        <dbReference type="ChEBI" id="CHEBI:18420"/>
    </ligand>
</feature>
<dbReference type="Proteomes" id="UP000239210">
    <property type="component" value="Unassembled WGS sequence"/>
</dbReference>
<keyword evidence="3 6" id="KW-0479">Metal-binding</keyword>
<feature type="domain" description="PIN" evidence="8">
    <location>
        <begin position="1"/>
        <end position="115"/>
    </location>
</feature>
<dbReference type="InterPro" id="IPR029060">
    <property type="entry name" value="PIN-like_dom_sf"/>
</dbReference>
<dbReference type="InterPro" id="IPR002716">
    <property type="entry name" value="PIN_dom"/>
</dbReference>
<dbReference type="EC" id="3.1.-.-" evidence="6"/>
<keyword evidence="1 6" id="KW-1277">Toxin-antitoxin system</keyword>
<dbReference type="EMBL" id="PVTG01000002">
    <property type="protein sequence ID" value="PRY51145.1"/>
    <property type="molecule type" value="Genomic_DNA"/>
</dbReference>
<proteinExistence type="inferred from homology"/>
<feature type="region of interest" description="Disordered" evidence="7">
    <location>
        <begin position="116"/>
        <end position="145"/>
    </location>
</feature>
<dbReference type="SUPFAM" id="SSF88723">
    <property type="entry name" value="PIN domain-like"/>
    <property type="match status" value="1"/>
</dbReference>
<evidence type="ECO:0000256" key="7">
    <source>
        <dbReference type="SAM" id="MobiDB-lite"/>
    </source>
</evidence>
<keyword evidence="2 6" id="KW-0540">Nuclease</keyword>
<evidence type="ECO:0000256" key="1">
    <source>
        <dbReference type="ARBA" id="ARBA00022649"/>
    </source>
</evidence>
<evidence type="ECO:0000256" key="2">
    <source>
        <dbReference type="ARBA" id="ARBA00022722"/>
    </source>
</evidence>
<gene>
    <name evidence="6" type="primary">vapC</name>
    <name evidence="9" type="ORF">LY71_102209</name>
</gene>
<dbReference type="PANTHER" id="PTHR35901:SF1">
    <property type="entry name" value="EXONUCLEASE VAPC9"/>
    <property type="match status" value="1"/>
</dbReference>
<evidence type="ECO:0000256" key="6">
    <source>
        <dbReference type="HAMAP-Rule" id="MF_00265"/>
    </source>
</evidence>
<evidence type="ECO:0000256" key="5">
    <source>
        <dbReference type="ARBA" id="ARBA00022842"/>
    </source>
</evidence>
<reference evidence="9 10" key="1">
    <citation type="submission" date="2018-03" db="EMBL/GenBank/DDBJ databases">
        <title>Genomic Encyclopedia of Archaeal and Bacterial Type Strains, Phase II (KMG-II): from individual species to whole genera.</title>
        <authorList>
            <person name="Goeker M."/>
        </authorList>
    </citation>
    <scope>NUCLEOTIDE SEQUENCE [LARGE SCALE GENOMIC DNA]</scope>
    <source>
        <strain evidence="9 10">DSM 45416</strain>
    </source>
</reference>
<keyword evidence="10" id="KW-1185">Reference proteome</keyword>
<dbReference type="GO" id="GO:0000287">
    <property type="term" value="F:magnesium ion binding"/>
    <property type="evidence" value="ECO:0007669"/>
    <property type="project" value="UniProtKB-UniRule"/>
</dbReference>
<dbReference type="InterPro" id="IPR022907">
    <property type="entry name" value="VapC_family"/>
</dbReference>
<dbReference type="GO" id="GO:0016787">
    <property type="term" value="F:hydrolase activity"/>
    <property type="evidence" value="ECO:0007669"/>
    <property type="project" value="UniProtKB-KW"/>
</dbReference>